<dbReference type="PROSITE" id="PS00478">
    <property type="entry name" value="LIM_DOMAIN_1"/>
    <property type="match status" value="1"/>
</dbReference>
<protein>
    <submittedName>
        <fullName evidence="6">Unnamed protein product</fullName>
    </submittedName>
</protein>
<sequence length="185" mass="19952">MIPISAQTQDSKPQRLSNKSCKSCKSCKACKACNLPIGVDTQKFMVSGDIYHHKCMKCINCKTQIQQNQRCCVAKPGVFICLNCSTPCFACHEVVDYNETAVVVGPSSGSGSSSSSSGQGKGQGQGQGKGQSTVVYHERCFKCKVCGISLCNEVKYGRLMRGHLVCMTCLCLVQRMKNMGSVVKA</sequence>
<feature type="compositionally biased region" description="Gly residues" evidence="4">
    <location>
        <begin position="119"/>
        <end position="129"/>
    </location>
</feature>
<dbReference type="GO" id="GO:0046872">
    <property type="term" value="F:metal ion binding"/>
    <property type="evidence" value="ECO:0007669"/>
    <property type="project" value="UniProtKB-KW"/>
</dbReference>
<keyword evidence="7" id="KW-1185">Reference proteome</keyword>
<dbReference type="Gene3D" id="2.10.110.10">
    <property type="entry name" value="Cysteine Rich Protein"/>
    <property type="match status" value="2"/>
</dbReference>
<keyword evidence="2 3" id="KW-0862">Zinc</keyword>
<organism evidence="6 7">
    <name type="scientific">Ambrosiozyma monospora</name>
    <name type="common">Yeast</name>
    <name type="synonym">Endomycopsis monosporus</name>
    <dbReference type="NCBI Taxonomy" id="43982"/>
    <lineage>
        <taxon>Eukaryota</taxon>
        <taxon>Fungi</taxon>
        <taxon>Dikarya</taxon>
        <taxon>Ascomycota</taxon>
        <taxon>Saccharomycotina</taxon>
        <taxon>Pichiomycetes</taxon>
        <taxon>Pichiales</taxon>
        <taxon>Pichiaceae</taxon>
        <taxon>Ambrosiozyma</taxon>
    </lineage>
</organism>
<dbReference type="OrthoDB" id="1112565at2759"/>
<keyword evidence="3" id="KW-0440">LIM domain</keyword>
<gene>
    <name evidence="6" type="ORF">Amon01_000703600</name>
</gene>
<name>A0A9W6Z638_AMBMO</name>
<dbReference type="Pfam" id="PF00412">
    <property type="entry name" value="LIM"/>
    <property type="match status" value="1"/>
</dbReference>
<feature type="domain" description="LIM zinc-binding" evidence="5">
    <location>
        <begin position="28"/>
        <end position="91"/>
    </location>
</feature>
<reference evidence="6" key="1">
    <citation type="submission" date="2023-04" db="EMBL/GenBank/DDBJ databases">
        <title>Ambrosiozyma monospora NBRC 1965.</title>
        <authorList>
            <person name="Ichikawa N."/>
            <person name="Sato H."/>
            <person name="Tonouchi N."/>
        </authorList>
    </citation>
    <scope>NUCLEOTIDE SEQUENCE</scope>
    <source>
        <strain evidence="6">NBRC 1965</strain>
    </source>
</reference>
<accession>A0A9W6Z638</accession>
<evidence type="ECO:0000256" key="1">
    <source>
        <dbReference type="ARBA" id="ARBA00022723"/>
    </source>
</evidence>
<proteinExistence type="predicted"/>
<dbReference type="EMBL" id="BSXU01004900">
    <property type="protein sequence ID" value="GMG48658.1"/>
    <property type="molecule type" value="Genomic_DNA"/>
</dbReference>
<feature type="region of interest" description="Disordered" evidence="4">
    <location>
        <begin position="108"/>
        <end position="130"/>
    </location>
</feature>
<evidence type="ECO:0000256" key="3">
    <source>
        <dbReference type="PROSITE-ProRule" id="PRU00125"/>
    </source>
</evidence>
<dbReference type="PROSITE" id="PS50023">
    <property type="entry name" value="LIM_DOMAIN_2"/>
    <property type="match status" value="1"/>
</dbReference>
<comment type="caution">
    <text evidence="6">The sequence shown here is derived from an EMBL/GenBank/DDBJ whole genome shotgun (WGS) entry which is preliminary data.</text>
</comment>
<evidence type="ECO:0000256" key="2">
    <source>
        <dbReference type="ARBA" id="ARBA00022833"/>
    </source>
</evidence>
<dbReference type="AlphaFoldDB" id="A0A9W6Z638"/>
<keyword evidence="1 3" id="KW-0479">Metal-binding</keyword>
<dbReference type="GO" id="GO:0030695">
    <property type="term" value="F:GTPase regulator activity"/>
    <property type="evidence" value="ECO:0007669"/>
    <property type="project" value="UniProtKB-ARBA"/>
</dbReference>
<dbReference type="SMART" id="SM00132">
    <property type="entry name" value="LIM"/>
    <property type="match status" value="2"/>
</dbReference>
<dbReference type="InterPro" id="IPR001781">
    <property type="entry name" value="Znf_LIM"/>
</dbReference>
<evidence type="ECO:0000256" key="4">
    <source>
        <dbReference type="SAM" id="MobiDB-lite"/>
    </source>
</evidence>
<evidence type="ECO:0000313" key="6">
    <source>
        <dbReference type="EMBL" id="GMG48658.1"/>
    </source>
</evidence>
<dbReference type="Proteomes" id="UP001165063">
    <property type="component" value="Unassembled WGS sequence"/>
</dbReference>
<feature type="compositionally biased region" description="Low complexity" evidence="4">
    <location>
        <begin position="108"/>
        <end position="118"/>
    </location>
</feature>
<evidence type="ECO:0000313" key="7">
    <source>
        <dbReference type="Proteomes" id="UP001165063"/>
    </source>
</evidence>
<evidence type="ECO:0000259" key="5">
    <source>
        <dbReference type="PROSITE" id="PS50023"/>
    </source>
</evidence>